<organism evidence="1 2">
    <name type="scientific">Pseudomonas fragi</name>
    <dbReference type="NCBI Taxonomy" id="296"/>
    <lineage>
        <taxon>Bacteria</taxon>
        <taxon>Pseudomonadati</taxon>
        <taxon>Pseudomonadota</taxon>
        <taxon>Gammaproteobacteria</taxon>
        <taxon>Pseudomonadales</taxon>
        <taxon>Pseudomonadaceae</taxon>
        <taxon>Pseudomonas</taxon>
    </lineage>
</organism>
<dbReference type="AlphaFoldDB" id="A0A449IH19"/>
<name>A0A449IH19_PSEFR</name>
<reference evidence="1 2" key="1">
    <citation type="submission" date="2019-02" db="EMBL/GenBank/DDBJ databases">
        <authorList>
            <consortium name="Pathogen Informatics"/>
        </authorList>
    </citation>
    <scope>NUCLEOTIDE SEQUENCE [LARGE SCALE GENOMIC DNA]</scope>
    <source>
        <strain evidence="1 2">3012STDY7103891</strain>
    </source>
</reference>
<evidence type="ECO:0000313" key="1">
    <source>
        <dbReference type="EMBL" id="VFB18751.1"/>
    </source>
</evidence>
<gene>
    <name evidence="1" type="ORF">NCTC10754_01317</name>
</gene>
<dbReference type="EMBL" id="CAACYJ010000024">
    <property type="protein sequence ID" value="VFB18751.1"/>
    <property type="molecule type" value="Genomic_DNA"/>
</dbReference>
<proteinExistence type="predicted"/>
<accession>A0A449IH19</accession>
<dbReference type="Proteomes" id="UP000330809">
    <property type="component" value="Unassembled WGS sequence"/>
</dbReference>
<protein>
    <submittedName>
        <fullName evidence="1">Uncharacterized protein</fullName>
    </submittedName>
</protein>
<evidence type="ECO:0000313" key="2">
    <source>
        <dbReference type="Proteomes" id="UP000330809"/>
    </source>
</evidence>
<sequence length="53" mass="5916">MLEYDEGEDDLPTLSRPVIRVLEHSAQGAWRGVNSGGCRNDGGIRQTLFTLQR</sequence>